<dbReference type="RefSeq" id="WP_068123929.1">
    <property type="nucleotide sequence ID" value="NZ_CCXJ01000675.1"/>
</dbReference>
<keyword evidence="3" id="KW-0804">Transcription</keyword>
<gene>
    <name evidence="6" type="ORF">J2S59_001730</name>
</gene>
<dbReference type="Gene3D" id="1.10.10.60">
    <property type="entry name" value="Homeodomain-like"/>
    <property type="match status" value="1"/>
</dbReference>
<dbReference type="PRINTS" id="PR00455">
    <property type="entry name" value="HTHTETR"/>
</dbReference>
<evidence type="ECO:0000256" key="1">
    <source>
        <dbReference type="ARBA" id="ARBA00023015"/>
    </source>
</evidence>
<proteinExistence type="predicted"/>
<keyword evidence="7" id="KW-1185">Reference proteome</keyword>
<dbReference type="SUPFAM" id="SSF46689">
    <property type="entry name" value="Homeodomain-like"/>
    <property type="match status" value="1"/>
</dbReference>
<dbReference type="Proteomes" id="UP001240447">
    <property type="component" value="Unassembled WGS sequence"/>
</dbReference>
<evidence type="ECO:0000313" key="6">
    <source>
        <dbReference type="EMBL" id="MDP9821921.1"/>
    </source>
</evidence>
<accession>A0ABT9NNC6</accession>
<evidence type="ECO:0000259" key="5">
    <source>
        <dbReference type="PROSITE" id="PS50977"/>
    </source>
</evidence>
<dbReference type="Pfam" id="PF00440">
    <property type="entry name" value="TetR_N"/>
    <property type="match status" value="1"/>
</dbReference>
<comment type="caution">
    <text evidence="6">The sequence shown here is derived from an EMBL/GenBank/DDBJ whole genome shotgun (WGS) entry which is preliminary data.</text>
</comment>
<dbReference type="InterPro" id="IPR009057">
    <property type="entry name" value="Homeodomain-like_sf"/>
</dbReference>
<feature type="domain" description="HTH tetR-type" evidence="5">
    <location>
        <begin position="3"/>
        <end position="63"/>
    </location>
</feature>
<dbReference type="PANTHER" id="PTHR30055">
    <property type="entry name" value="HTH-TYPE TRANSCRIPTIONAL REGULATOR RUTR"/>
    <property type="match status" value="1"/>
</dbReference>
<evidence type="ECO:0000256" key="2">
    <source>
        <dbReference type="ARBA" id="ARBA00023125"/>
    </source>
</evidence>
<dbReference type="EMBL" id="JAUSQM010000001">
    <property type="protein sequence ID" value="MDP9821921.1"/>
    <property type="molecule type" value="Genomic_DNA"/>
</dbReference>
<evidence type="ECO:0000256" key="3">
    <source>
        <dbReference type="ARBA" id="ARBA00023163"/>
    </source>
</evidence>
<protein>
    <submittedName>
        <fullName evidence="6">AcrR family transcriptional regulator</fullName>
    </submittedName>
</protein>
<evidence type="ECO:0000256" key="4">
    <source>
        <dbReference type="PROSITE-ProRule" id="PRU00335"/>
    </source>
</evidence>
<dbReference type="Gene3D" id="1.10.357.10">
    <property type="entry name" value="Tetracycline Repressor, domain 2"/>
    <property type="match status" value="1"/>
</dbReference>
<feature type="DNA-binding region" description="H-T-H motif" evidence="4">
    <location>
        <begin position="26"/>
        <end position="45"/>
    </location>
</feature>
<evidence type="ECO:0000313" key="7">
    <source>
        <dbReference type="Proteomes" id="UP001240447"/>
    </source>
</evidence>
<keyword evidence="1" id="KW-0805">Transcription regulation</keyword>
<dbReference type="PANTHER" id="PTHR30055:SF238">
    <property type="entry name" value="MYCOFACTOCIN BIOSYNTHESIS TRANSCRIPTIONAL REGULATOR MFTR-RELATED"/>
    <property type="match status" value="1"/>
</dbReference>
<dbReference type="InterPro" id="IPR050109">
    <property type="entry name" value="HTH-type_TetR-like_transc_reg"/>
</dbReference>
<organism evidence="6 7">
    <name type="scientific">Nocardioides massiliensis</name>
    <dbReference type="NCBI Taxonomy" id="1325935"/>
    <lineage>
        <taxon>Bacteria</taxon>
        <taxon>Bacillati</taxon>
        <taxon>Actinomycetota</taxon>
        <taxon>Actinomycetes</taxon>
        <taxon>Propionibacteriales</taxon>
        <taxon>Nocardioidaceae</taxon>
        <taxon>Nocardioides</taxon>
    </lineage>
</organism>
<keyword evidence="2 4" id="KW-0238">DNA-binding</keyword>
<dbReference type="InterPro" id="IPR001647">
    <property type="entry name" value="HTH_TetR"/>
</dbReference>
<name>A0ABT9NNC6_9ACTN</name>
<sequence length="227" mass="24520">MTGSTSERLVAAAFALFEEQGYDRTTVDDIAARAGVGRATFFRTFGSKEDVIFPDADVLLERIRTRLAHATAGTGPVAVVEAAVVVLDHYLAEGDLARARYRLTRTVPALRHRELAGMQRYRQVFGEFLQSWLAETGQVADGDVLGVQLRAELLADSVVTAHNHVLRGWLRGETADPATQLRTALAAILELHGPRSDDEPAAVVVLRADGDLASVLPALRAAVRGPE</sequence>
<reference evidence="6 7" key="1">
    <citation type="submission" date="2023-07" db="EMBL/GenBank/DDBJ databases">
        <title>Sequencing the genomes of 1000 actinobacteria strains.</title>
        <authorList>
            <person name="Klenk H.-P."/>
        </authorList>
    </citation>
    <scope>NUCLEOTIDE SEQUENCE [LARGE SCALE GENOMIC DNA]</scope>
    <source>
        <strain evidence="6 7">GD13</strain>
    </source>
</reference>
<dbReference type="PROSITE" id="PS50977">
    <property type="entry name" value="HTH_TETR_2"/>
    <property type="match status" value="1"/>
</dbReference>